<dbReference type="EMBL" id="SRMN01000116">
    <property type="protein sequence ID" value="TGH20140.1"/>
    <property type="molecule type" value="Genomic_DNA"/>
</dbReference>
<dbReference type="AlphaFoldDB" id="A0A524RTK0"/>
<dbReference type="InterPro" id="IPR003959">
    <property type="entry name" value="ATPase_AAA_core"/>
</dbReference>
<dbReference type="InterPro" id="IPR051396">
    <property type="entry name" value="Bact_Antivir_Def_Nuclease"/>
</dbReference>
<dbReference type="Proteomes" id="UP000315454">
    <property type="component" value="Unassembled WGS sequence"/>
</dbReference>
<dbReference type="Pfam" id="PF13304">
    <property type="entry name" value="AAA_21"/>
    <property type="match status" value="1"/>
</dbReference>
<dbReference type="SUPFAM" id="SSF52540">
    <property type="entry name" value="P-loop containing nucleoside triphosphate hydrolases"/>
    <property type="match status" value="1"/>
</dbReference>
<feature type="domain" description="ATPase AAA-type core" evidence="1">
    <location>
        <begin position="210"/>
        <end position="272"/>
    </location>
</feature>
<organism evidence="2 3">
    <name type="scientific">Aphanocapsa feldmannii 277cI</name>
    <dbReference type="NCBI Taxonomy" id="2507554"/>
    <lineage>
        <taxon>Bacteria</taxon>
        <taxon>Bacillati</taxon>
        <taxon>Cyanobacteriota</taxon>
        <taxon>Cyanophyceae</taxon>
        <taxon>Oscillatoriophycideae</taxon>
        <taxon>Chroococcales</taxon>
        <taxon>Microcystaceae</taxon>
        <taxon>Aphanocapsa</taxon>
    </lineage>
</organism>
<dbReference type="PANTHER" id="PTHR43581">
    <property type="entry name" value="ATP/GTP PHOSPHATASE"/>
    <property type="match status" value="1"/>
</dbReference>
<dbReference type="PANTHER" id="PTHR43581:SF2">
    <property type="entry name" value="EXCINUCLEASE ATPASE SUBUNIT"/>
    <property type="match status" value="1"/>
</dbReference>
<accession>A0A524RTK0</accession>
<evidence type="ECO:0000259" key="1">
    <source>
        <dbReference type="Pfam" id="PF13304"/>
    </source>
</evidence>
<proteinExistence type="predicted"/>
<gene>
    <name evidence="2" type="ORF">ERJ68_07275</name>
</gene>
<name>A0A524RTK0_9CHRO</name>
<dbReference type="GO" id="GO:0016887">
    <property type="term" value="F:ATP hydrolysis activity"/>
    <property type="evidence" value="ECO:0007669"/>
    <property type="project" value="InterPro"/>
</dbReference>
<dbReference type="Gene3D" id="3.40.50.300">
    <property type="entry name" value="P-loop containing nucleotide triphosphate hydrolases"/>
    <property type="match status" value="2"/>
</dbReference>
<comment type="caution">
    <text evidence="2">The sequence shown here is derived from an EMBL/GenBank/DDBJ whole genome shotgun (WGS) entry which is preliminary data.</text>
</comment>
<dbReference type="GO" id="GO:0005524">
    <property type="term" value="F:ATP binding"/>
    <property type="evidence" value="ECO:0007669"/>
    <property type="project" value="InterPro"/>
</dbReference>
<evidence type="ECO:0000313" key="2">
    <source>
        <dbReference type="EMBL" id="TGH20140.1"/>
    </source>
</evidence>
<dbReference type="InterPro" id="IPR027417">
    <property type="entry name" value="P-loop_NTPase"/>
</dbReference>
<evidence type="ECO:0000313" key="3">
    <source>
        <dbReference type="Proteomes" id="UP000315454"/>
    </source>
</evidence>
<protein>
    <submittedName>
        <fullName evidence="2">AAA family ATPase</fullName>
    </submittedName>
</protein>
<sequence>MPNTSTAITRIRLKHFTAFESLDLSPSPGINALLGANGTGKTHLMKVAYAACDVRTSKARFSDKLVRLFLPSNQHMGRLIHRRPGSSQAIAEVAWGEESFIRTTFSNRTKSAASAGEAGAETTTYTGQSAYIPVKEMLANTPGFRSLYSSRSIYFEEIYSDILDRAFLPPLRGSPDLARRELLETLRKALEGKVSYEGEEFFIRSKQGKLEKLGLLWLLIQNGTLTEESILFWDEPETNLNPRLFRPVVDILLELQRQSVQIFIATHDYLILKLLDLRMTSDDKVVYHAFYRDNDELVYNTVDSYLEITPNAIAETFSNVYDLEVRRSLEANW</sequence>
<reference evidence="2 3" key="1">
    <citation type="journal article" date="2019" name="mSystems">
        <title>Life at home and on the roam: Genomic adaptions reflect the dual lifestyle of an intracellular, facultative symbiont.</title>
        <authorList>
            <person name="Burgsdorf I."/>
        </authorList>
    </citation>
    <scope>NUCLEOTIDE SEQUENCE [LARGE SCALE GENOMIC DNA]</scope>
    <source>
        <strain evidence="2">277cI</strain>
    </source>
</reference>